<evidence type="ECO:0000313" key="4">
    <source>
        <dbReference type="EMBL" id="SFV20496.1"/>
    </source>
</evidence>
<dbReference type="EMBL" id="FPCG01000001">
    <property type="protein sequence ID" value="SFV20496.1"/>
    <property type="molecule type" value="Genomic_DNA"/>
</dbReference>
<reference evidence="4 5" key="1">
    <citation type="submission" date="2016-10" db="EMBL/GenBank/DDBJ databases">
        <authorList>
            <person name="de Groot N.N."/>
        </authorList>
    </citation>
    <scope>NUCLEOTIDE SEQUENCE [LARGE SCALE GENOMIC DNA]</scope>
    <source>
        <strain evidence="4 5">CGMCC 1.7054</strain>
    </source>
</reference>
<evidence type="ECO:0000256" key="1">
    <source>
        <dbReference type="SAM" id="Coils"/>
    </source>
</evidence>
<dbReference type="STRING" id="574650.SAMN04487966_101409"/>
<dbReference type="Pfam" id="PF04536">
    <property type="entry name" value="TPM_phosphatase"/>
    <property type="match status" value="1"/>
</dbReference>
<dbReference type="Gene3D" id="3.10.310.50">
    <property type="match status" value="1"/>
</dbReference>
<proteinExistence type="predicted"/>
<dbReference type="RefSeq" id="WP_245760529.1">
    <property type="nucleotide sequence ID" value="NZ_FPCG01000001.1"/>
</dbReference>
<feature type="region of interest" description="Disordered" evidence="2">
    <location>
        <begin position="226"/>
        <end position="251"/>
    </location>
</feature>
<feature type="domain" description="TPM" evidence="3">
    <location>
        <begin position="54"/>
        <end position="171"/>
    </location>
</feature>
<feature type="region of interest" description="Disordered" evidence="2">
    <location>
        <begin position="181"/>
        <end position="204"/>
    </location>
</feature>
<gene>
    <name evidence="4" type="ORF">SAMN04487966_101409</name>
</gene>
<keyword evidence="5" id="KW-1185">Reference proteome</keyword>
<dbReference type="AlphaFoldDB" id="A0A1I7MF04"/>
<keyword evidence="1" id="KW-0175">Coiled coil</keyword>
<organism evidence="4 5">
    <name type="scientific">Micrococcus terreus</name>
    <dbReference type="NCBI Taxonomy" id="574650"/>
    <lineage>
        <taxon>Bacteria</taxon>
        <taxon>Bacillati</taxon>
        <taxon>Actinomycetota</taxon>
        <taxon>Actinomycetes</taxon>
        <taxon>Micrococcales</taxon>
        <taxon>Micrococcaceae</taxon>
        <taxon>Micrococcus</taxon>
    </lineage>
</organism>
<evidence type="ECO:0000313" key="5">
    <source>
        <dbReference type="Proteomes" id="UP000198881"/>
    </source>
</evidence>
<sequence length="715" mass="73860">MTATSHSWQPVRLSPAVLTAGALVGSAVTVGAGLTMASSAQAAAPVEIPPGVFVVDEAQVLTALEETQLEEEIAQLRREEGQSLFVVYVDGTNAPLDQWITAVARQKGLSQSDSMMVIDVAERQVRYAAHDANSIEVFEDDIIQDYVFPALPARGEDDWAAAGSAAVEGVLAASTGALGSGSGSGANDGGASREQTGSGDTGAGGWVAGGLVTAALVGGGVALASRKRKGKDSSRGRSVESAQGPQDPLDAMSVEDLRNKAGSMLVAADDAIKSSEQELGFAMAAYGDDSVTTFRSDIEAAKAHMMESFKLQHQLDDHIPDTEEQQRAWLKDIIARCEAVGASLSEHQQEFNELRDLEKNAPAALTALEQRAGELAQPVNEAERRLVDLHARYADSALVEVNDNASDARERLEFISSAVAKARQSLEASDLSTAALAIRAGEEAAAQVTTLVEAVGKASDHLDRTMQNVTTGVRQTAQDLAQAQALVNAGQHPELAGPIAGVEQALRSVQTGMASGKPDPIDLLHDLENAHRQLDAQLGGIRDQQEQSRRAAAQLQQAILQAQAQIDGTQDYIAARRGAVGSQARTKLAEADRTLQQAVQLSGSDPVTALNMARQAGALAERASRMAQQDLDDWGGYGGGGFGGGGYTRRGGGGFGGSFGGGLGGAILGGILIDSVLGGRSDHSDWGGGGFGGFGGGGLGGGDFGGFGDIAGGSF</sequence>
<dbReference type="InterPro" id="IPR007621">
    <property type="entry name" value="TPM_dom"/>
</dbReference>
<feature type="coiled-coil region" evidence="1">
    <location>
        <begin position="524"/>
        <end position="565"/>
    </location>
</feature>
<protein>
    <submittedName>
        <fullName evidence="4">TLP18.3, Psb32 and MOLO-1 founding protein of phosphatase</fullName>
    </submittedName>
</protein>
<dbReference type="Proteomes" id="UP000198881">
    <property type="component" value="Unassembled WGS sequence"/>
</dbReference>
<feature type="compositionally biased region" description="Low complexity" evidence="2">
    <location>
        <begin position="189"/>
        <end position="198"/>
    </location>
</feature>
<evidence type="ECO:0000259" key="3">
    <source>
        <dbReference type="Pfam" id="PF04536"/>
    </source>
</evidence>
<name>A0A1I7MF04_9MICC</name>
<evidence type="ECO:0000256" key="2">
    <source>
        <dbReference type="SAM" id="MobiDB-lite"/>
    </source>
</evidence>
<accession>A0A1I7MF04</accession>